<dbReference type="Pfam" id="PF17767">
    <property type="entry name" value="NAPRTase_N"/>
    <property type="match status" value="1"/>
</dbReference>
<keyword evidence="15" id="KW-1185">Reference proteome</keyword>
<dbReference type="OrthoDB" id="9771406at2"/>
<organism evidence="14 15">
    <name type="scientific">Thiohalospira halophila DSM 15071</name>
    <dbReference type="NCBI Taxonomy" id="1123397"/>
    <lineage>
        <taxon>Bacteria</taxon>
        <taxon>Pseudomonadati</taxon>
        <taxon>Pseudomonadota</taxon>
        <taxon>Gammaproteobacteria</taxon>
        <taxon>Thiohalospirales</taxon>
        <taxon>Thiohalospiraceae</taxon>
        <taxon>Thiohalospira</taxon>
    </lineage>
</organism>
<evidence type="ECO:0000259" key="12">
    <source>
        <dbReference type="Pfam" id="PF17767"/>
    </source>
</evidence>
<dbReference type="InterPro" id="IPR041619">
    <property type="entry name" value="NAPRTase_C"/>
</dbReference>
<evidence type="ECO:0000256" key="3">
    <source>
        <dbReference type="ARBA" id="ARBA00013236"/>
    </source>
</evidence>
<dbReference type="InterPro" id="IPR036068">
    <property type="entry name" value="Nicotinate_pribotase-like_C"/>
</dbReference>
<dbReference type="InterPro" id="IPR006405">
    <property type="entry name" value="Nic_PRibTrfase_pncB"/>
</dbReference>
<evidence type="ECO:0000259" key="13">
    <source>
        <dbReference type="Pfam" id="PF17956"/>
    </source>
</evidence>
<dbReference type="EMBL" id="FOMJ01000005">
    <property type="protein sequence ID" value="SFD48761.1"/>
    <property type="molecule type" value="Genomic_DNA"/>
</dbReference>
<keyword evidence="4" id="KW-0597">Phosphoprotein</keyword>
<dbReference type="PIRSF" id="PIRSF000484">
    <property type="entry name" value="NAPRT"/>
    <property type="match status" value="1"/>
</dbReference>
<dbReference type="SUPFAM" id="SSF51690">
    <property type="entry name" value="Nicotinate/Quinolinate PRTase C-terminal domain-like"/>
    <property type="match status" value="1"/>
</dbReference>
<feature type="region of interest" description="Disordered" evidence="10">
    <location>
        <begin position="339"/>
        <end position="361"/>
    </location>
</feature>
<dbReference type="InterPro" id="IPR041525">
    <property type="entry name" value="N/Namide_PRibTrfase"/>
</dbReference>
<dbReference type="GO" id="GO:0005829">
    <property type="term" value="C:cytosol"/>
    <property type="evidence" value="ECO:0007669"/>
    <property type="project" value="TreeGrafter"/>
</dbReference>
<keyword evidence="5 9" id="KW-0436">Ligase</keyword>
<keyword evidence="7 9" id="KW-0808">Transferase</keyword>
<evidence type="ECO:0000256" key="5">
    <source>
        <dbReference type="ARBA" id="ARBA00022598"/>
    </source>
</evidence>
<dbReference type="UniPathway" id="UPA00253">
    <property type="reaction ID" value="UER00457"/>
</dbReference>
<evidence type="ECO:0000313" key="15">
    <source>
        <dbReference type="Proteomes" id="UP000198611"/>
    </source>
</evidence>
<dbReference type="GO" id="GO:0016757">
    <property type="term" value="F:glycosyltransferase activity"/>
    <property type="evidence" value="ECO:0007669"/>
    <property type="project" value="UniProtKB-KW"/>
</dbReference>
<comment type="function">
    <text evidence="9">Catalyzes the first step in the biosynthesis of NAD from nicotinic acid, the ATP-dependent synthesis of beta-nicotinate D-ribonucleotide from nicotinate and 5-phospho-D-ribose 1-phosphate.</text>
</comment>
<gene>
    <name evidence="14" type="ORF">SAMN05660831_01764</name>
</gene>
<feature type="domain" description="Nicotinate phosphoribosyltransferase N-terminal" evidence="12">
    <location>
        <begin position="9"/>
        <end position="131"/>
    </location>
</feature>
<dbReference type="NCBIfam" id="NF009131">
    <property type="entry name" value="PRK12484.1"/>
    <property type="match status" value="1"/>
</dbReference>
<dbReference type="Proteomes" id="UP000198611">
    <property type="component" value="Unassembled WGS sequence"/>
</dbReference>
<dbReference type="Pfam" id="PF17956">
    <property type="entry name" value="NAPRTase_C"/>
    <property type="match status" value="1"/>
</dbReference>
<dbReference type="PANTHER" id="PTHR11098">
    <property type="entry name" value="NICOTINATE PHOSPHORIBOSYLTRANSFERASE"/>
    <property type="match status" value="1"/>
</dbReference>
<dbReference type="InterPro" id="IPR007229">
    <property type="entry name" value="Nic_PRibTrfase-Fam"/>
</dbReference>
<dbReference type="PANTHER" id="PTHR11098:SF1">
    <property type="entry name" value="NICOTINATE PHOSPHORIBOSYLTRANSFERASE"/>
    <property type="match status" value="1"/>
</dbReference>
<dbReference type="SUPFAM" id="SSF54675">
    <property type="entry name" value="Nicotinate/Quinolinate PRTase N-terminal domain-like"/>
    <property type="match status" value="1"/>
</dbReference>
<dbReference type="Pfam" id="PF04095">
    <property type="entry name" value="NAPRTase"/>
    <property type="match status" value="1"/>
</dbReference>
<evidence type="ECO:0000256" key="6">
    <source>
        <dbReference type="ARBA" id="ARBA00022642"/>
    </source>
</evidence>
<sequence length="449" mass="48930">MRPGRDDALLTDLYQLTMAQAYLEHGLTETAEFEFFVRDLPGERNFLLAAGLEQVLDYLQGLTFDEAALEWLESTGRFSRTLLDWLAGLTFTGDVDAVPEGTAVFADEPLLRVRAPMPLAQLVESRVINLLHFQTLIASKAARIRLAARDRLLVDFGMRRAHGAEAAVLAARAAWIAGFDGTATVAAGRAFGIPIYGTMAHSFIEAHPDEVSAFRNFLVSHPGSGILLIDTWDTERAARRVVELAREDPATKAAIKGVRIDSGDLGDHARRVRRILDEGGLEGVTLFASGNLDEYAVDDLVADQAPVDGLGVGTRLDVASDAPYLDCAYKLQSYAGEPRRKRSEGKATWAGAKQVHREHHAGRMVRDRLTPADEAAPGHALLHPVLRGGEPVNERPGLAAIRDHAAAEVEALPEALRSLEPTIEPYPVLVSERLHEVTREADRLGEAPT</sequence>
<dbReference type="InterPro" id="IPR013785">
    <property type="entry name" value="Aldolase_TIM"/>
</dbReference>
<dbReference type="RefSeq" id="WP_093428401.1">
    <property type="nucleotide sequence ID" value="NZ_FOMJ01000005.1"/>
</dbReference>
<name>A0A1I1SQX9_9GAMM</name>
<accession>A0A1I1SQX9</accession>
<dbReference type="NCBIfam" id="TIGR01513">
    <property type="entry name" value="NAPRTase_put"/>
    <property type="match status" value="1"/>
</dbReference>
<comment type="PTM">
    <text evidence="9">Transiently phosphorylated on a His residue during the reaction cycle. Phosphorylation strongly increases the affinity for substrates and increases the rate of nicotinate D-ribonucleotide production. Dephosphorylation regenerates the low-affinity form of the enzyme, leading to product release.</text>
</comment>
<evidence type="ECO:0000256" key="2">
    <source>
        <dbReference type="ARBA" id="ARBA00010897"/>
    </source>
</evidence>
<evidence type="ECO:0000256" key="1">
    <source>
        <dbReference type="ARBA" id="ARBA00004952"/>
    </source>
</evidence>
<evidence type="ECO:0000256" key="4">
    <source>
        <dbReference type="ARBA" id="ARBA00022553"/>
    </source>
</evidence>
<dbReference type="EC" id="6.3.4.21" evidence="3 9"/>
<dbReference type="CDD" id="cd01570">
    <property type="entry name" value="NAPRTase_A"/>
    <property type="match status" value="1"/>
</dbReference>
<evidence type="ECO:0000313" key="14">
    <source>
        <dbReference type="EMBL" id="SFD48761.1"/>
    </source>
</evidence>
<dbReference type="Gene3D" id="3.20.20.70">
    <property type="entry name" value="Aldolase class I"/>
    <property type="match status" value="1"/>
</dbReference>
<dbReference type="AlphaFoldDB" id="A0A1I1SQX9"/>
<reference evidence="14 15" key="1">
    <citation type="submission" date="2016-10" db="EMBL/GenBank/DDBJ databases">
        <authorList>
            <person name="de Groot N.N."/>
        </authorList>
    </citation>
    <scope>NUCLEOTIDE SEQUENCE [LARGE SCALE GENOMIC DNA]</scope>
    <source>
        <strain evidence="14 15">HL3</strain>
    </source>
</reference>
<evidence type="ECO:0000256" key="8">
    <source>
        <dbReference type="ARBA" id="ARBA00048668"/>
    </source>
</evidence>
<proteinExistence type="inferred from homology"/>
<evidence type="ECO:0000256" key="9">
    <source>
        <dbReference type="RuleBase" id="RU365100"/>
    </source>
</evidence>
<dbReference type="STRING" id="1123397.SAMN05660831_01764"/>
<dbReference type="GO" id="GO:0034355">
    <property type="term" value="P:NAD+ biosynthetic process via the salvage pathway"/>
    <property type="evidence" value="ECO:0007669"/>
    <property type="project" value="TreeGrafter"/>
</dbReference>
<feature type="domain" description="Nicotinate phosphoribosyltransferase C-terminal" evidence="13">
    <location>
        <begin position="380"/>
        <end position="437"/>
    </location>
</feature>
<evidence type="ECO:0000259" key="11">
    <source>
        <dbReference type="Pfam" id="PF04095"/>
    </source>
</evidence>
<comment type="catalytic activity">
    <reaction evidence="8 9">
        <text>5-phospho-alpha-D-ribose 1-diphosphate + nicotinate + ATP + H2O = nicotinate beta-D-ribonucleotide + ADP + phosphate + diphosphate</text>
        <dbReference type="Rhea" id="RHEA:36163"/>
        <dbReference type="ChEBI" id="CHEBI:15377"/>
        <dbReference type="ChEBI" id="CHEBI:30616"/>
        <dbReference type="ChEBI" id="CHEBI:32544"/>
        <dbReference type="ChEBI" id="CHEBI:33019"/>
        <dbReference type="ChEBI" id="CHEBI:43474"/>
        <dbReference type="ChEBI" id="CHEBI:57502"/>
        <dbReference type="ChEBI" id="CHEBI:58017"/>
        <dbReference type="ChEBI" id="CHEBI:456216"/>
        <dbReference type="EC" id="6.3.4.21"/>
    </reaction>
</comment>
<keyword evidence="6 9" id="KW-0662">Pyridine nucleotide biosynthesis</keyword>
<dbReference type="InterPro" id="IPR040727">
    <property type="entry name" value="NAPRTase_N"/>
</dbReference>
<comment type="similarity">
    <text evidence="2 9">Belongs to the NAPRTase family.</text>
</comment>
<keyword evidence="14" id="KW-0328">Glycosyltransferase</keyword>
<dbReference type="Gene3D" id="3.20.140.10">
    <property type="entry name" value="nicotinate phosphoribosyltransferase"/>
    <property type="match status" value="2"/>
</dbReference>
<evidence type="ECO:0000256" key="10">
    <source>
        <dbReference type="SAM" id="MobiDB-lite"/>
    </source>
</evidence>
<dbReference type="GO" id="GO:0004516">
    <property type="term" value="F:nicotinate phosphoribosyltransferase activity"/>
    <property type="evidence" value="ECO:0007669"/>
    <property type="project" value="UniProtKB-UniRule"/>
</dbReference>
<feature type="domain" description="Nicotinate/nicotinamide phosphoribosyltransferase" evidence="11">
    <location>
        <begin position="153"/>
        <end position="265"/>
    </location>
</feature>
<protein>
    <recommendedName>
        <fullName evidence="3 9">Nicotinate phosphoribosyltransferase</fullName>
        <ecNumber evidence="3 9">6.3.4.21</ecNumber>
    </recommendedName>
</protein>
<evidence type="ECO:0000256" key="7">
    <source>
        <dbReference type="ARBA" id="ARBA00022679"/>
    </source>
</evidence>
<dbReference type="NCBIfam" id="NF006696">
    <property type="entry name" value="PRK09243.1-3"/>
    <property type="match status" value="1"/>
</dbReference>
<comment type="pathway">
    <text evidence="1 9">Cofactor biosynthesis; NAD(+) biosynthesis; nicotinate D-ribonucleotide from nicotinate: step 1/1.</text>
</comment>